<evidence type="ECO:0000256" key="3">
    <source>
        <dbReference type="ARBA" id="ARBA00022989"/>
    </source>
</evidence>
<dbReference type="EMBL" id="JARKIK010000043">
    <property type="protein sequence ID" value="KAK8736860.1"/>
    <property type="molecule type" value="Genomic_DNA"/>
</dbReference>
<organism evidence="6 7">
    <name type="scientific">Cherax quadricarinatus</name>
    <name type="common">Australian red claw crayfish</name>
    <dbReference type="NCBI Taxonomy" id="27406"/>
    <lineage>
        <taxon>Eukaryota</taxon>
        <taxon>Metazoa</taxon>
        <taxon>Ecdysozoa</taxon>
        <taxon>Arthropoda</taxon>
        <taxon>Crustacea</taxon>
        <taxon>Multicrustacea</taxon>
        <taxon>Malacostraca</taxon>
        <taxon>Eumalacostraca</taxon>
        <taxon>Eucarida</taxon>
        <taxon>Decapoda</taxon>
        <taxon>Pleocyemata</taxon>
        <taxon>Astacidea</taxon>
        <taxon>Parastacoidea</taxon>
        <taxon>Parastacidae</taxon>
        <taxon>Cherax</taxon>
    </lineage>
</organism>
<evidence type="ECO:0000259" key="5">
    <source>
        <dbReference type="Pfam" id="PF01094"/>
    </source>
</evidence>
<evidence type="ECO:0000313" key="6">
    <source>
        <dbReference type="EMBL" id="KAK8736860.1"/>
    </source>
</evidence>
<keyword evidence="3" id="KW-1133">Transmembrane helix</keyword>
<evidence type="ECO:0000256" key="1">
    <source>
        <dbReference type="ARBA" id="ARBA00004370"/>
    </source>
</evidence>
<feature type="domain" description="Receptor ligand binding region" evidence="5">
    <location>
        <begin position="4"/>
        <end position="91"/>
    </location>
</feature>
<comment type="subcellular location">
    <subcellularLocation>
        <location evidence="1">Membrane</location>
    </subcellularLocation>
</comment>
<protein>
    <recommendedName>
        <fullName evidence="5">Receptor ligand binding region domain-containing protein</fullName>
    </recommendedName>
</protein>
<dbReference type="Gene3D" id="3.40.50.2300">
    <property type="match status" value="2"/>
</dbReference>
<proteinExistence type="predicted"/>
<comment type="caution">
    <text evidence="6">The sequence shown here is derived from an EMBL/GenBank/DDBJ whole genome shotgun (WGS) entry which is preliminary data.</text>
</comment>
<gene>
    <name evidence="6" type="ORF">OTU49_004685</name>
</gene>
<keyword evidence="4" id="KW-0472">Membrane</keyword>
<dbReference type="Proteomes" id="UP001445076">
    <property type="component" value="Unassembled WGS sequence"/>
</dbReference>
<evidence type="ECO:0000313" key="7">
    <source>
        <dbReference type="Proteomes" id="UP001445076"/>
    </source>
</evidence>
<evidence type="ECO:0000256" key="2">
    <source>
        <dbReference type="ARBA" id="ARBA00022692"/>
    </source>
</evidence>
<dbReference type="Pfam" id="PF01094">
    <property type="entry name" value="ANF_receptor"/>
    <property type="match status" value="1"/>
</dbReference>
<sequence length="121" mass="13491">TGDEVRQVIDVTQPYGVTTIATQASNSVYSNTRRFPVLLRLAPPNDVMGGAITSLLLYWRWEVFSVVYSDGGTPGDIHKHLLRETEAHNLKAAITEPVPLKVDQIEYMMGVWHKLAEAAQQ</sequence>
<dbReference type="AlphaFoldDB" id="A0AAW0WX32"/>
<evidence type="ECO:0000256" key="4">
    <source>
        <dbReference type="ARBA" id="ARBA00023136"/>
    </source>
</evidence>
<dbReference type="GO" id="GO:0016020">
    <property type="term" value="C:membrane"/>
    <property type="evidence" value="ECO:0007669"/>
    <property type="project" value="UniProtKB-SubCell"/>
</dbReference>
<name>A0AAW0WX32_CHEQU</name>
<feature type="non-terminal residue" evidence="6">
    <location>
        <position position="121"/>
    </location>
</feature>
<feature type="non-terminal residue" evidence="6">
    <location>
        <position position="1"/>
    </location>
</feature>
<dbReference type="InterPro" id="IPR028082">
    <property type="entry name" value="Peripla_BP_I"/>
</dbReference>
<keyword evidence="7" id="KW-1185">Reference proteome</keyword>
<reference evidence="6 7" key="1">
    <citation type="journal article" date="2024" name="BMC Genomics">
        <title>Genome assembly of redclaw crayfish (Cherax quadricarinatus) provides insights into its immune adaptation and hypoxia tolerance.</title>
        <authorList>
            <person name="Liu Z."/>
            <person name="Zheng J."/>
            <person name="Li H."/>
            <person name="Fang K."/>
            <person name="Wang S."/>
            <person name="He J."/>
            <person name="Zhou D."/>
            <person name="Weng S."/>
            <person name="Chi M."/>
            <person name="Gu Z."/>
            <person name="He J."/>
            <person name="Li F."/>
            <person name="Wang M."/>
        </authorList>
    </citation>
    <scope>NUCLEOTIDE SEQUENCE [LARGE SCALE GENOMIC DNA]</scope>
    <source>
        <strain evidence="6">ZL_2023a</strain>
    </source>
</reference>
<accession>A0AAW0WX32</accession>
<dbReference type="SUPFAM" id="SSF53822">
    <property type="entry name" value="Periplasmic binding protein-like I"/>
    <property type="match status" value="1"/>
</dbReference>
<keyword evidence="2" id="KW-0812">Transmembrane</keyword>
<dbReference type="InterPro" id="IPR001828">
    <property type="entry name" value="ANF_lig-bd_rcpt"/>
</dbReference>